<proteinExistence type="predicted"/>
<dbReference type="WBParaSite" id="RSKR_0000722250.1">
    <property type="protein sequence ID" value="RSKR_0000722250.1"/>
    <property type="gene ID" value="RSKR_0000722250"/>
</dbReference>
<sequence length="263" mass="29644">MEPASFTFTSEALVTPKTRMKLKKGALCLFAIVILGIDVALLLINSNHPIYLEYLNFNSIEYYVSFGGRVFFYCANLVSLISLVVVCWSRSKNAAIVNNFLAVCHVLIRILWALSLVISVGVGQMMSLPDTGLGLKGGFALIMVSFFLEITYYSFNIAFVKSHLKYLRRFDPTVGYGYSDTNHDVTDAHLLPHVLLTRDNSLQFNDISWMKSDDYFYGQKQVEATSNNATRFSFMPEKSLNFPIHVNEDFGGSLSSEKWQSDC</sequence>
<name>A0AC35U4T4_9BILA</name>
<protein>
    <submittedName>
        <fullName evidence="2">Transmembrane protein</fullName>
    </submittedName>
</protein>
<accession>A0AC35U4T4</accession>
<evidence type="ECO:0000313" key="1">
    <source>
        <dbReference type="Proteomes" id="UP000095286"/>
    </source>
</evidence>
<evidence type="ECO:0000313" key="2">
    <source>
        <dbReference type="WBParaSite" id="RSKR_0000722250.1"/>
    </source>
</evidence>
<reference evidence="2" key="1">
    <citation type="submission" date="2016-11" db="UniProtKB">
        <authorList>
            <consortium name="WormBaseParasite"/>
        </authorList>
    </citation>
    <scope>IDENTIFICATION</scope>
    <source>
        <strain evidence="2">KR3021</strain>
    </source>
</reference>
<dbReference type="Proteomes" id="UP000095286">
    <property type="component" value="Unplaced"/>
</dbReference>
<organism evidence="1 2">
    <name type="scientific">Rhabditophanes sp. KR3021</name>
    <dbReference type="NCBI Taxonomy" id="114890"/>
    <lineage>
        <taxon>Eukaryota</taxon>
        <taxon>Metazoa</taxon>
        <taxon>Ecdysozoa</taxon>
        <taxon>Nematoda</taxon>
        <taxon>Chromadorea</taxon>
        <taxon>Rhabditida</taxon>
        <taxon>Tylenchina</taxon>
        <taxon>Panagrolaimomorpha</taxon>
        <taxon>Strongyloidoidea</taxon>
        <taxon>Alloionematidae</taxon>
        <taxon>Rhabditophanes</taxon>
    </lineage>
</organism>